<dbReference type="SUPFAM" id="SSF56235">
    <property type="entry name" value="N-terminal nucleophile aminohydrolases (Ntn hydrolases)"/>
    <property type="match status" value="1"/>
</dbReference>
<keyword evidence="9" id="KW-0539">Nucleus</keyword>
<dbReference type="EMBL" id="LUCM01009309">
    <property type="protein sequence ID" value="KAA0187179.1"/>
    <property type="molecule type" value="Genomic_DNA"/>
</dbReference>
<evidence type="ECO:0000256" key="3">
    <source>
        <dbReference type="ARBA" id="ARBA00012039"/>
    </source>
</evidence>
<comment type="catalytic activity">
    <reaction evidence="1">
        <text>Cleavage of peptide bonds with very broad specificity.</text>
        <dbReference type="EC" id="3.4.25.1"/>
    </reaction>
</comment>
<dbReference type="InterPro" id="IPR023333">
    <property type="entry name" value="Proteasome_suB-type"/>
</dbReference>
<evidence type="ECO:0000256" key="6">
    <source>
        <dbReference type="ARBA" id="ARBA00022698"/>
    </source>
</evidence>
<accession>A0A8E0VGJ8</accession>
<evidence type="ECO:0000256" key="4">
    <source>
        <dbReference type="ARBA" id="ARBA00022490"/>
    </source>
</evidence>
<dbReference type="EC" id="3.4.25.1" evidence="3"/>
<sequence length="148" mass="16295">MSAGLLEDRGLGGFSFENCSRNAILEKSGLTLPKAIKTGTTICGVVFKDGVVLGSDTRATEGNIVAEKNCRKIHYISERIYCCGAGTAADTEMTTLMISSKVELHRLNTGRQPRVILPLRLLKDYLFGYRVGFCSRFLYGARVMLELH</sequence>
<dbReference type="GO" id="GO:0004298">
    <property type="term" value="F:threonine-type endopeptidase activity"/>
    <property type="evidence" value="ECO:0007669"/>
    <property type="project" value="UniProtKB-KW"/>
</dbReference>
<evidence type="ECO:0000256" key="8">
    <source>
        <dbReference type="ARBA" id="ARBA00022942"/>
    </source>
</evidence>
<evidence type="ECO:0000313" key="10">
    <source>
        <dbReference type="EMBL" id="KAA0187179.1"/>
    </source>
</evidence>
<dbReference type="Pfam" id="PF00227">
    <property type="entry name" value="Proteasome"/>
    <property type="match status" value="1"/>
</dbReference>
<name>A0A8E0VGJ8_9TREM</name>
<dbReference type="PANTHER" id="PTHR32194:SF4">
    <property type="entry name" value="PROTEASOME SUBUNIT BETA TYPE-7"/>
    <property type="match status" value="1"/>
</dbReference>
<dbReference type="PROSITE" id="PS00854">
    <property type="entry name" value="PROTEASOME_BETA_1"/>
    <property type="match status" value="1"/>
</dbReference>
<evidence type="ECO:0000256" key="2">
    <source>
        <dbReference type="ARBA" id="ARBA00004123"/>
    </source>
</evidence>
<dbReference type="PANTHER" id="PTHR32194">
    <property type="entry name" value="METALLOPROTEASE TLDD"/>
    <property type="match status" value="1"/>
</dbReference>
<gene>
    <name evidence="10" type="ORF">FBUS_06781</name>
</gene>
<evidence type="ECO:0000256" key="7">
    <source>
        <dbReference type="ARBA" id="ARBA00022801"/>
    </source>
</evidence>
<dbReference type="Gene3D" id="3.60.20.10">
    <property type="entry name" value="Glutamine Phosphoribosylpyrophosphate, subunit 1, domain 1"/>
    <property type="match status" value="1"/>
</dbReference>
<dbReference type="AlphaFoldDB" id="A0A8E0VGJ8"/>
<evidence type="ECO:0000256" key="1">
    <source>
        <dbReference type="ARBA" id="ARBA00001198"/>
    </source>
</evidence>
<evidence type="ECO:0000256" key="5">
    <source>
        <dbReference type="ARBA" id="ARBA00022670"/>
    </source>
</evidence>
<keyword evidence="5" id="KW-0645">Protease</keyword>
<dbReference type="OrthoDB" id="429533at2759"/>
<keyword evidence="7" id="KW-0378">Hydrolase</keyword>
<comment type="subcellular location">
    <subcellularLocation>
        <location evidence="2">Nucleus</location>
    </subcellularLocation>
</comment>
<evidence type="ECO:0000313" key="11">
    <source>
        <dbReference type="Proteomes" id="UP000728185"/>
    </source>
</evidence>
<keyword evidence="8 10" id="KW-0647">Proteasome</keyword>
<keyword evidence="6" id="KW-0888">Threonine protease</keyword>
<dbReference type="InterPro" id="IPR001353">
    <property type="entry name" value="Proteasome_sua/b"/>
</dbReference>
<dbReference type="GO" id="GO:0051603">
    <property type="term" value="P:proteolysis involved in protein catabolic process"/>
    <property type="evidence" value="ECO:0007669"/>
    <property type="project" value="InterPro"/>
</dbReference>
<dbReference type="Proteomes" id="UP000728185">
    <property type="component" value="Unassembled WGS sequence"/>
</dbReference>
<organism evidence="10 11">
    <name type="scientific">Fasciolopsis buskii</name>
    <dbReference type="NCBI Taxonomy" id="27845"/>
    <lineage>
        <taxon>Eukaryota</taxon>
        <taxon>Metazoa</taxon>
        <taxon>Spiralia</taxon>
        <taxon>Lophotrochozoa</taxon>
        <taxon>Platyhelminthes</taxon>
        <taxon>Trematoda</taxon>
        <taxon>Digenea</taxon>
        <taxon>Plagiorchiida</taxon>
        <taxon>Echinostomata</taxon>
        <taxon>Echinostomatoidea</taxon>
        <taxon>Fasciolidae</taxon>
        <taxon>Fasciolopsis</taxon>
    </lineage>
</organism>
<dbReference type="GO" id="GO:0005839">
    <property type="term" value="C:proteasome core complex"/>
    <property type="evidence" value="ECO:0007669"/>
    <property type="project" value="InterPro"/>
</dbReference>
<dbReference type="InterPro" id="IPR016050">
    <property type="entry name" value="Proteasome_bsu_CS"/>
</dbReference>
<dbReference type="GO" id="GO:0005634">
    <property type="term" value="C:nucleus"/>
    <property type="evidence" value="ECO:0007669"/>
    <property type="project" value="UniProtKB-SubCell"/>
</dbReference>
<keyword evidence="4" id="KW-0963">Cytoplasm</keyword>
<dbReference type="InterPro" id="IPR029055">
    <property type="entry name" value="Ntn_hydrolases_N"/>
</dbReference>
<keyword evidence="11" id="KW-1185">Reference proteome</keyword>
<proteinExistence type="predicted"/>
<comment type="caution">
    <text evidence="10">The sequence shown here is derived from an EMBL/GenBank/DDBJ whole genome shotgun (WGS) entry which is preliminary data.</text>
</comment>
<protein>
    <recommendedName>
        <fullName evidence="3">proteasome endopeptidase complex</fullName>
        <ecNumber evidence="3">3.4.25.1</ecNumber>
    </recommendedName>
</protein>
<reference evidence="10" key="1">
    <citation type="submission" date="2019-05" db="EMBL/GenBank/DDBJ databases">
        <title>Annotation for the trematode Fasciolopsis buski.</title>
        <authorList>
            <person name="Choi Y.-J."/>
        </authorList>
    </citation>
    <scope>NUCLEOTIDE SEQUENCE</scope>
    <source>
        <strain evidence="10">HT</strain>
        <tissue evidence="10">Whole worm</tissue>
    </source>
</reference>
<evidence type="ECO:0000256" key="9">
    <source>
        <dbReference type="ARBA" id="ARBA00023242"/>
    </source>
</evidence>
<dbReference type="GO" id="GO:0005737">
    <property type="term" value="C:cytoplasm"/>
    <property type="evidence" value="ECO:0007669"/>
    <property type="project" value="TreeGrafter"/>
</dbReference>